<sequence>MIDFDAFWKTKQKNVHGSGSRKNPFENAFLSKSAVRQDMEIIQ</sequence>
<gene>
    <name evidence="1" type="ORF">PQR57_45090</name>
</gene>
<comment type="caution">
    <text evidence="1">The sequence shown here is derived from an EMBL/GenBank/DDBJ whole genome shotgun (WGS) entry which is preliminary data.</text>
</comment>
<keyword evidence="2" id="KW-1185">Reference proteome</keyword>
<organism evidence="1 2">
    <name type="scientific">Paraburkholderia dipogonis</name>
    <dbReference type="NCBI Taxonomy" id="1211383"/>
    <lineage>
        <taxon>Bacteria</taxon>
        <taxon>Pseudomonadati</taxon>
        <taxon>Pseudomonadota</taxon>
        <taxon>Betaproteobacteria</taxon>
        <taxon>Burkholderiales</taxon>
        <taxon>Burkholderiaceae</taxon>
        <taxon>Paraburkholderia</taxon>
    </lineage>
</organism>
<name>A0ABW9B6E0_9BURK</name>
<evidence type="ECO:0000313" key="2">
    <source>
        <dbReference type="Proteomes" id="UP001629230"/>
    </source>
</evidence>
<dbReference type="Proteomes" id="UP001629230">
    <property type="component" value="Unassembled WGS sequence"/>
</dbReference>
<accession>A0ABW9B6E0</accession>
<reference evidence="1 2" key="1">
    <citation type="journal article" date="2024" name="Chem. Sci.">
        <title>Discovery of megapolipeptins by genome mining of a Burkholderiales bacteria collection.</title>
        <authorList>
            <person name="Paulo B.S."/>
            <person name="Recchia M.J.J."/>
            <person name="Lee S."/>
            <person name="Fergusson C.H."/>
            <person name="Romanowski S.B."/>
            <person name="Hernandez A."/>
            <person name="Krull N."/>
            <person name="Liu D.Y."/>
            <person name="Cavanagh H."/>
            <person name="Bos A."/>
            <person name="Gray C.A."/>
            <person name="Murphy B.T."/>
            <person name="Linington R.G."/>
            <person name="Eustaquio A.S."/>
        </authorList>
    </citation>
    <scope>NUCLEOTIDE SEQUENCE [LARGE SCALE GENOMIC DNA]</scope>
    <source>
        <strain evidence="1 2">RL17-350-BIC-A</strain>
    </source>
</reference>
<dbReference type="EMBL" id="JAQQEZ010000080">
    <property type="protein sequence ID" value="MFM0008083.1"/>
    <property type="molecule type" value="Genomic_DNA"/>
</dbReference>
<proteinExistence type="predicted"/>
<protein>
    <submittedName>
        <fullName evidence="1">Uncharacterized protein</fullName>
    </submittedName>
</protein>
<dbReference type="RefSeq" id="WP_408182965.1">
    <property type="nucleotide sequence ID" value="NZ_JAQQEZ010000080.1"/>
</dbReference>
<evidence type="ECO:0000313" key="1">
    <source>
        <dbReference type="EMBL" id="MFM0008083.1"/>
    </source>
</evidence>